<feature type="region of interest" description="Disordered" evidence="5">
    <location>
        <begin position="561"/>
        <end position="641"/>
    </location>
</feature>
<feature type="compositionally biased region" description="Low complexity" evidence="5">
    <location>
        <begin position="614"/>
        <end position="635"/>
    </location>
</feature>
<dbReference type="InterPro" id="IPR036770">
    <property type="entry name" value="Ankyrin_rpt-contain_sf"/>
</dbReference>
<sequence>MSKYPTTSSSTTAAVINPLDFADSPVHYAVALGDHVTLNKLICSLPKLPDPTRIQTESESLAQERLAEQISAALDGRDNRLRETPLHLAVRLNDVAAARALAAAGANISLQNAAGWNPLQEALLRRCPEIVSPLVQHHHLAAWSKWRRRLPRLVGALRRMRDFYMEISFHFESSIVPFVGKIAPSDTYKIWKRDGNLRADTSLAGFDGLKIQRANQSFLFLNDFNYSNNDIPQGSLLILNHDEKKIYDAFENAGNPLSDSDISNFCNQTSVYRPGMDVTKAELIGRTNWRRQEKMESVGEWKARVYEMHNVLFTFRSRKLNAAEDPFSPTCVLPLEIDEESDEGFIVAENPRFSVSNDRQRRHSSFVREDREFITVSRKSVDIIPINSRRGTPPCAANRLVAPPQTKEKEYAKSLRPTVWLTEQFPLKTEELLPLLDILANKVKAVRRMRELLTTTFPSGTFPVKVRSKSVAIPVVPTVRVVITFTKFIELQPVENFYTPLSSPRQFASKEESTSGDSSSYFSFSSSWLRGGGSRHQNSSGGRQQAVDPFAIPSGYNWSSFDEKNRKMKKSKETNNNVNRGAELGRSMGRGGFGAMADENTKSNKDGGGDNKKAPSSAGFGKAKAAAMAGAQKVKNGTSMGIKWVKNKCQKENLFDLNHRGLSQRNSV</sequence>
<evidence type="ECO:0000313" key="7">
    <source>
        <dbReference type="EMBL" id="KAK6124489.1"/>
    </source>
</evidence>
<feature type="compositionally biased region" description="Basic and acidic residues" evidence="5">
    <location>
        <begin position="599"/>
        <end position="613"/>
    </location>
</feature>
<keyword evidence="8" id="KW-1185">Reference proteome</keyword>
<dbReference type="InterPro" id="IPR055285">
    <property type="entry name" value="ANKRD13_C"/>
</dbReference>
<dbReference type="InterPro" id="IPR002110">
    <property type="entry name" value="Ankyrin_rpt"/>
</dbReference>
<dbReference type="SUPFAM" id="SSF48403">
    <property type="entry name" value="Ankyrin repeat"/>
    <property type="match status" value="1"/>
</dbReference>
<comment type="subcellular location">
    <subcellularLocation>
        <location evidence="1">Endomembrane system</location>
    </subcellularLocation>
</comment>
<dbReference type="EMBL" id="JABTTQ020002397">
    <property type="protein sequence ID" value="KAK6124489.1"/>
    <property type="molecule type" value="Genomic_DNA"/>
</dbReference>
<dbReference type="SMART" id="SM00248">
    <property type="entry name" value="ANK"/>
    <property type="match status" value="3"/>
</dbReference>
<organism evidence="7 8">
    <name type="scientific">Rehmannia glutinosa</name>
    <name type="common">Chinese foxglove</name>
    <dbReference type="NCBI Taxonomy" id="99300"/>
    <lineage>
        <taxon>Eukaryota</taxon>
        <taxon>Viridiplantae</taxon>
        <taxon>Streptophyta</taxon>
        <taxon>Embryophyta</taxon>
        <taxon>Tracheophyta</taxon>
        <taxon>Spermatophyta</taxon>
        <taxon>Magnoliopsida</taxon>
        <taxon>eudicotyledons</taxon>
        <taxon>Gunneridae</taxon>
        <taxon>Pentapetalae</taxon>
        <taxon>asterids</taxon>
        <taxon>lamiids</taxon>
        <taxon>Lamiales</taxon>
        <taxon>Orobanchaceae</taxon>
        <taxon>Rehmannieae</taxon>
        <taxon>Rehmannia</taxon>
    </lineage>
</organism>
<gene>
    <name evidence="7" type="ORF">DH2020_041770</name>
</gene>
<dbReference type="Gene3D" id="1.25.40.20">
    <property type="entry name" value="Ankyrin repeat-containing domain"/>
    <property type="match status" value="1"/>
</dbReference>
<evidence type="ECO:0000256" key="2">
    <source>
        <dbReference type="ARBA" id="ARBA00022737"/>
    </source>
</evidence>
<evidence type="ECO:0000313" key="8">
    <source>
        <dbReference type="Proteomes" id="UP001318860"/>
    </source>
</evidence>
<reference evidence="7 8" key="1">
    <citation type="journal article" date="2021" name="Comput. Struct. Biotechnol. J.">
        <title>De novo genome assembly of the potent medicinal plant Rehmannia glutinosa using nanopore technology.</title>
        <authorList>
            <person name="Ma L."/>
            <person name="Dong C."/>
            <person name="Song C."/>
            <person name="Wang X."/>
            <person name="Zheng X."/>
            <person name="Niu Y."/>
            <person name="Chen S."/>
            <person name="Feng W."/>
        </authorList>
    </citation>
    <scope>NUCLEOTIDE SEQUENCE [LARGE SCALE GENOMIC DNA]</scope>
    <source>
        <strain evidence="7">DH-2019</strain>
    </source>
</reference>
<evidence type="ECO:0000259" key="6">
    <source>
        <dbReference type="Pfam" id="PF11904"/>
    </source>
</evidence>
<keyword evidence="4" id="KW-0040">ANK repeat</keyword>
<evidence type="ECO:0000256" key="1">
    <source>
        <dbReference type="ARBA" id="ARBA00004308"/>
    </source>
</evidence>
<comment type="caution">
    <text evidence="7">The sequence shown here is derived from an EMBL/GenBank/DDBJ whole genome shotgun (WGS) entry which is preliminary data.</text>
</comment>
<evidence type="ECO:0000256" key="4">
    <source>
        <dbReference type="PROSITE-ProRule" id="PRU00023"/>
    </source>
</evidence>
<evidence type="ECO:0000256" key="3">
    <source>
        <dbReference type="ARBA" id="ARBA00023136"/>
    </source>
</evidence>
<dbReference type="PANTHER" id="PTHR12447:SF7">
    <property type="entry name" value="ANKYRIN REPEAT FAMILY PROTEIN"/>
    <property type="match status" value="1"/>
</dbReference>
<evidence type="ECO:0000256" key="5">
    <source>
        <dbReference type="SAM" id="MobiDB-lite"/>
    </source>
</evidence>
<dbReference type="PROSITE" id="PS50088">
    <property type="entry name" value="ANK_REPEAT"/>
    <property type="match status" value="1"/>
</dbReference>
<name>A0ABR0UP92_REHGL</name>
<accession>A0ABR0UP92</accession>
<proteinExistence type="predicted"/>
<dbReference type="PANTHER" id="PTHR12447">
    <property type="entry name" value="ANKYRIN REPEAT DOMAIN-CONTAINING PROTEIN 13"/>
    <property type="match status" value="1"/>
</dbReference>
<keyword evidence="2" id="KW-0677">Repeat</keyword>
<dbReference type="PROSITE" id="PS50297">
    <property type="entry name" value="ANK_REP_REGION"/>
    <property type="match status" value="1"/>
</dbReference>
<keyword evidence="3" id="KW-0472">Membrane</keyword>
<dbReference type="Pfam" id="PF11904">
    <property type="entry name" value="ANKRD13_C"/>
    <property type="match status" value="1"/>
</dbReference>
<dbReference type="InterPro" id="IPR021832">
    <property type="entry name" value="ANKRD13"/>
</dbReference>
<feature type="domain" description="Ankyrin repeat" evidence="6">
    <location>
        <begin position="198"/>
        <end position="557"/>
    </location>
</feature>
<feature type="repeat" description="ANK" evidence="4">
    <location>
        <begin position="81"/>
        <end position="113"/>
    </location>
</feature>
<protein>
    <recommendedName>
        <fullName evidence="6">Ankyrin repeat domain-containing protein</fullName>
    </recommendedName>
</protein>
<dbReference type="Pfam" id="PF00023">
    <property type="entry name" value="Ank"/>
    <property type="match status" value="1"/>
</dbReference>
<dbReference type="Proteomes" id="UP001318860">
    <property type="component" value="Unassembled WGS sequence"/>
</dbReference>